<accession>A0A0P1AC24</accession>
<dbReference type="AlphaFoldDB" id="A0A0P1AC24"/>
<organism evidence="1 2">
    <name type="scientific">Plasmopara halstedii</name>
    <name type="common">Downy mildew of sunflower</name>
    <dbReference type="NCBI Taxonomy" id="4781"/>
    <lineage>
        <taxon>Eukaryota</taxon>
        <taxon>Sar</taxon>
        <taxon>Stramenopiles</taxon>
        <taxon>Oomycota</taxon>
        <taxon>Peronosporomycetes</taxon>
        <taxon>Peronosporales</taxon>
        <taxon>Peronosporaceae</taxon>
        <taxon>Plasmopara</taxon>
    </lineage>
</organism>
<dbReference type="OMA" id="TEWITGQ"/>
<sequence length="309" mass="35434">MRNSALPYSPVSTHTTLEDAKLALHAFDAFDYITAYNYGTFRNASVYRCISHKACDRRLRIVEKVNDEDEIPVTFQLAVHGEHGSQVTNRKRIGIDLLVKGEVDELLARGMSLKKCRLALQRKYADEPEMLAKIPDENRLRNRRITLRKKGWKNSKAVLPSMTMCERLVKAAEWDESSDSAPEVNSSMEDDTSEEQQIEVAKGNPCTEQDEQFDKKRLMEEFTAHPGRPVFWNILKRTTFLECENNDVMTEWITGQVIGWQTKKNAPTKWIVRYSDGVKQPFQLEQLIDEMNAAARVGLDVRGRCGVFC</sequence>
<reference evidence="2" key="1">
    <citation type="submission" date="2014-09" db="EMBL/GenBank/DDBJ databases">
        <authorList>
            <person name="Sharma Rahul"/>
            <person name="Thines Marco"/>
        </authorList>
    </citation>
    <scope>NUCLEOTIDE SEQUENCE [LARGE SCALE GENOMIC DNA]</scope>
</reference>
<dbReference type="GeneID" id="36401059"/>
<protein>
    <submittedName>
        <fullName evidence="1">Uncharacterized protein</fullName>
    </submittedName>
</protein>
<proteinExistence type="predicted"/>
<dbReference type="Proteomes" id="UP000054928">
    <property type="component" value="Unassembled WGS sequence"/>
</dbReference>
<dbReference type="RefSeq" id="XP_024574328.1">
    <property type="nucleotide sequence ID" value="XM_024723341.1"/>
</dbReference>
<dbReference type="EMBL" id="CCYD01000291">
    <property type="protein sequence ID" value="CEG37959.1"/>
    <property type="molecule type" value="Genomic_DNA"/>
</dbReference>
<dbReference type="OrthoDB" id="96880at2759"/>
<name>A0A0P1AC24_PLAHL</name>
<evidence type="ECO:0000313" key="2">
    <source>
        <dbReference type="Proteomes" id="UP000054928"/>
    </source>
</evidence>
<keyword evidence="2" id="KW-1185">Reference proteome</keyword>
<evidence type="ECO:0000313" key="1">
    <source>
        <dbReference type="EMBL" id="CEG37959.1"/>
    </source>
</evidence>